<evidence type="ECO:0000259" key="1">
    <source>
        <dbReference type="PROSITE" id="PS50055"/>
    </source>
</evidence>
<dbReference type="SUPFAM" id="SSF52799">
    <property type="entry name" value="(Phosphotyrosine protein) phosphatases II"/>
    <property type="match status" value="1"/>
</dbReference>
<dbReference type="InterPro" id="IPR000242">
    <property type="entry name" value="PTP_cat"/>
</dbReference>
<keyword evidence="3" id="KW-1185">Reference proteome</keyword>
<dbReference type="InterPro" id="IPR029021">
    <property type="entry name" value="Prot-tyrosine_phosphatase-like"/>
</dbReference>
<proteinExistence type="predicted"/>
<organism evidence="2 3">
    <name type="scientific">Dibothriocephalus latus</name>
    <name type="common">Fish tapeworm</name>
    <name type="synonym">Diphyllobothrium latum</name>
    <dbReference type="NCBI Taxonomy" id="60516"/>
    <lineage>
        <taxon>Eukaryota</taxon>
        <taxon>Metazoa</taxon>
        <taxon>Spiralia</taxon>
        <taxon>Lophotrochozoa</taxon>
        <taxon>Platyhelminthes</taxon>
        <taxon>Cestoda</taxon>
        <taxon>Eucestoda</taxon>
        <taxon>Diphyllobothriidea</taxon>
        <taxon>Diphyllobothriidae</taxon>
        <taxon>Dibothriocephalus</taxon>
    </lineage>
</organism>
<dbReference type="CDD" id="cd00047">
    <property type="entry name" value="PTPc"/>
    <property type="match status" value="1"/>
</dbReference>
<evidence type="ECO:0000313" key="3">
    <source>
        <dbReference type="Proteomes" id="UP000281553"/>
    </source>
</evidence>
<evidence type="ECO:0000313" key="2">
    <source>
        <dbReference type="EMBL" id="VDN18523.1"/>
    </source>
</evidence>
<reference evidence="2 3" key="1">
    <citation type="submission" date="2018-11" db="EMBL/GenBank/DDBJ databases">
        <authorList>
            <consortium name="Pathogen Informatics"/>
        </authorList>
    </citation>
    <scope>NUCLEOTIDE SEQUENCE [LARGE SCALE GENOMIC DNA]</scope>
</reference>
<dbReference type="GO" id="GO:0004725">
    <property type="term" value="F:protein tyrosine phosphatase activity"/>
    <property type="evidence" value="ECO:0007669"/>
    <property type="project" value="InterPro"/>
</dbReference>
<dbReference type="EMBL" id="UYRU01069266">
    <property type="protein sequence ID" value="VDN18523.1"/>
    <property type="molecule type" value="Genomic_DNA"/>
</dbReference>
<accession>A0A3P7M534</accession>
<gene>
    <name evidence="2" type="ORF">DILT_LOCUS13203</name>
</gene>
<name>A0A3P7M534_DIBLA</name>
<sequence>MCISLPDDQNIVRLDRDWSTYCGDQQPIGPLMSEMPAVYVNANYVKACCYDALGRAQVASKTSLPEYIATQGPLTHTVADFLYMVHQQRSPVVIMLCNTIEGGKPKCAQYWPDAKGLAEEERSLARTVTVTLHETITSPFMVTRVLTVQPEGTAELIFSAAGKTRCAPGLAVSYIFHCYSIVPPLLPASRVLLVVVAVDLLWLPAWRFVLCCFSFLADPK</sequence>
<dbReference type="PROSITE" id="PS50055">
    <property type="entry name" value="TYR_PHOSPHATASE_PTP"/>
    <property type="match status" value="1"/>
</dbReference>
<dbReference type="InterPro" id="IPR050348">
    <property type="entry name" value="Protein-Tyr_Phosphatase"/>
</dbReference>
<dbReference type="SMART" id="SM00194">
    <property type="entry name" value="PTPc"/>
    <property type="match status" value="1"/>
</dbReference>
<dbReference type="Proteomes" id="UP000281553">
    <property type="component" value="Unassembled WGS sequence"/>
</dbReference>
<dbReference type="Pfam" id="PF00102">
    <property type="entry name" value="Y_phosphatase"/>
    <property type="match status" value="1"/>
</dbReference>
<dbReference type="OrthoDB" id="6407541at2759"/>
<dbReference type="PANTHER" id="PTHR19134:SF449">
    <property type="entry name" value="TYROSINE-PROTEIN PHOSPHATASE 1"/>
    <property type="match status" value="1"/>
</dbReference>
<protein>
    <recommendedName>
        <fullName evidence="1">Tyrosine-protein phosphatase domain-containing protein</fullName>
    </recommendedName>
</protein>
<dbReference type="PANTHER" id="PTHR19134">
    <property type="entry name" value="RECEPTOR-TYPE TYROSINE-PROTEIN PHOSPHATASE"/>
    <property type="match status" value="1"/>
</dbReference>
<dbReference type="AlphaFoldDB" id="A0A3P7M534"/>
<feature type="domain" description="Tyrosine-protein phosphatase" evidence="1">
    <location>
        <begin position="5"/>
        <end position="149"/>
    </location>
</feature>
<dbReference type="Gene3D" id="3.90.190.10">
    <property type="entry name" value="Protein tyrosine phosphatase superfamily"/>
    <property type="match status" value="1"/>
</dbReference>